<feature type="transmembrane region" description="Helical" evidence="1">
    <location>
        <begin position="205"/>
        <end position="224"/>
    </location>
</feature>
<sequence length="569" mass="63159">MLVIPVLLFGLIWYAYAVNIPKWDDHALRAFLYNYDKEPTWAGKIYQLFRQHNEHRIVYDRIVTALDYRLFGKLNYVHLMLVGNLSLVGLLAVFMATLRRSRAGVSGQWVFYSLPVAWLLFNLSQWENMFWGMAALQNFSVVLWVVAAFYFLSYTTHWKLAFLAGVLATITSGNGLMVWPIGFLILLLRLPVYASQGNRTPLAPLLGWLIGAAVVVGLYFVGFAKPGDAKYVKPGIIDLGKGWLAVLGAAAEAVPVSAPLRSSILLGGLLVLATVGIIIWSLVVHRFALGKRVQNLLSRTTKGHTSAHEIPSVTVFFWSCAAFILGTAAVVAWARTGAGIDLLITSRYKMYSLTALALLYVYGVVNLNERVVCWWMITGIVGSVLFAMLSYFSFLDETIWWRHWLTTNQFNWTHTTNTPAFSSDSVSQNYSLPSPAFYDKALPVLYGSAGQPVVNVQTTKTNSGYSVHNTTIPALGLGDAGAYLLARSGKRTYLFPVWQKQQSIFTARFAPGNLFVHGFEASILSAEMEAGTYQLFILTVSDKGKYDLHPTNQTIVSSGPLATETVKNW</sequence>
<evidence type="ECO:0008006" key="4">
    <source>
        <dbReference type="Google" id="ProtNLM"/>
    </source>
</evidence>
<keyword evidence="1" id="KW-0812">Transmembrane</keyword>
<feature type="transmembrane region" description="Helical" evidence="1">
    <location>
        <begin position="310"/>
        <end position="336"/>
    </location>
</feature>
<reference evidence="2 3" key="1">
    <citation type="submission" date="2017-11" db="EMBL/GenBank/DDBJ databases">
        <title>Taxonomic description and genome sequences of Spirosoma HA7 sp. nov., isolated from pollen microhabitat of Corylus avellana.</title>
        <authorList>
            <person name="Ambika Manirajan B."/>
            <person name="Suarez C."/>
            <person name="Ratering S."/>
            <person name="Geissler-Plaum R."/>
            <person name="Cardinale M."/>
            <person name="Sylvia S."/>
        </authorList>
    </citation>
    <scope>NUCLEOTIDE SEQUENCE [LARGE SCALE GENOMIC DNA]</scope>
    <source>
        <strain evidence="2 3">HA7</strain>
    </source>
</reference>
<protein>
    <recommendedName>
        <fullName evidence="4">Glycosyltransferase RgtA/B/C/D-like domain-containing protein</fullName>
    </recommendedName>
</protein>
<dbReference type="KEGG" id="spir:CWM47_07645"/>
<organism evidence="2 3">
    <name type="scientific">Spirosoma pollinicola</name>
    <dbReference type="NCBI Taxonomy" id="2057025"/>
    <lineage>
        <taxon>Bacteria</taxon>
        <taxon>Pseudomonadati</taxon>
        <taxon>Bacteroidota</taxon>
        <taxon>Cytophagia</taxon>
        <taxon>Cytophagales</taxon>
        <taxon>Cytophagaceae</taxon>
        <taxon>Spirosoma</taxon>
    </lineage>
</organism>
<name>A0A2K8ZBL9_9BACT</name>
<evidence type="ECO:0000313" key="2">
    <source>
        <dbReference type="EMBL" id="AUD07209.1"/>
    </source>
</evidence>
<feature type="transmembrane region" description="Helical" evidence="1">
    <location>
        <begin position="160"/>
        <end position="185"/>
    </location>
</feature>
<keyword evidence="3" id="KW-1185">Reference proteome</keyword>
<feature type="transmembrane region" description="Helical" evidence="1">
    <location>
        <begin position="264"/>
        <end position="289"/>
    </location>
</feature>
<accession>A0A2K8ZBL9</accession>
<feature type="transmembrane region" description="Helical" evidence="1">
    <location>
        <begin position="105"/>
        <end position="123"/>
    </location>
</feature>
<gene>
    <name evidence="2" type="ORF">CWM47_07645</name>
</gene>
<evidence type="ECO:0000256" key="1">
    <source>
        <dbReference type="SAM" id="Phobius"/>
    </source>
</evidence>
<feature type="transmembrane region" description="Helical" evidence="1">
    <location>
        <begin position="372"/>
        <end position="394"/>
    </location>
</feature>
<keyword evidence="1" id="KW-1133">Transmembrane helix</keyword>
<dbReference type="Proteomes" id="UP000232883">
    <property type="component" value="Chromosome"/>
</dbReference>
<dbReference type="EMBL" id="CP025096">
    <property type="protein sequence ID" value="AUD07209.1"/>
    <property type="molecule type" value="Genomic_DNA"/>
</dbReference>
<evidence type="ECO:0000313" key="3">
    <source>
        <dbReference type="Proteomes" id="UP000232883"/>
    </source>
</evidence>
<keyword evidence="1" id="KW-0472">Membrane</keyword>
<proteinExistence type="predicted"/>
<dbReference type="AlphaFoldDB" id="A0A2K8ZBL9"/>
<dbReference type="OrthoDB" id="936260at2"/>
<feature type="transmembrane region" description="Helical" evidence="1">
    <location>
        <begin position="348"/>
        <end position="365"/>
    </location>
</feature>
<feature type="transmembrane region" description="Helical" evidence="1">
    <location>
        <begin position="76"/>
        <end position="98"/>
    </location>
</feature>
<feature type="transmembrane region" description="Helical" evidence="1">
    <location>
        <begin position="236"/>
        <end position="258"/>
    </location>
</feature>
<feature type="transmembrane region" description="Helical" evidence="1">
    <location>
        <begin position="129"/>
        <end position="153"/>
    </location>
</feature>